<keyword evidence="1" id="KW-0732">Signal</keyword>
<dbReference type="AlphaFoldDB" id="A0A381FDK2"/>
<sequence length="214" mass="23552">MKNILFLAVLLISTAIYKAQGVGIGNTNPTQTLDVTGNTKLSGDLYFENPGTFTGPSTNSYLIVRDNSDKALKRYVPATSDYSAINSTVYHITNITPGGISNFDTKIPTSKYYLVIGGFIVRGVNDNSNIRITQDTNTQNYIPQYSARSFELNGTWRIQFVPNNNRVFFQNPEIRLSVSVYRKDMLTTVNPTITYDMSPTGTTGIGNAPTPALP</sequence>
<evidence type="ECO:0000313" key="2">
    <source>
        <dbReference type="EMBL" id="SUX44182.1"/>
    </source>
</evidence>
<dbReference type="Proteomes" id="UP000254282">
    <property type="component" value="Unassembled WGS sequence"/>
</dbReference>
<dbReference type="RefSeq" id="WP_115619225.1">
    <property type="nucleotide sequence ID" value="NZ_UFVR01000004.1"/>
</dbReference>
<reference evidence="2 3" key="1">
    <citation type="submission" date="2018-06" db="EMBL/GenBank/DDBJ databases">
        <authorList>
            <consortium name="Pathogen Informatics"/>
            <person name="Doyle S."/>
        </authorList>
    </citation>
    <scope>NUCLEOTIDE SEQUENCE [LARGE SCALE GENOMIC DNA]</scope>
    <source>
        <strain evidence="2 3">NCTC13532</strain>
    </source>
</reference>
<feature type="signal peptide" evidence="1">
    <location>
        <begin position="1"/>
        <end position="18"/>
    </location>
</feature>
<proteinExistence type="predicted"/>
<name>A0A381FDK2_9FLAO</name>
<protein>
    <submittedName>
        <fullName evidence="2">Uncharacterized protein</fullName>
    </submittedName>
</protein>
<evidence type="ECO:0000256" key="1">
    <source>
        <dbReference type="SAM" id="SignalP"/>
    </source>
</evidence>
<accession>A0A381FDK2</accession>
<gene>
    <name evidence="2" type="ORF">NCTC13532_00678</name>
</gene>
<dbReference type="EMBL" id="UFVR01000004">
    <property type="protein sequence ID" value="SUX44182.1"/>
    <property type="molecule type" value="Genomic_DNA"/>
</dbReference>
<evidence type="ECO:0000313" key="3">
    <source>
        <dbReference type="Proteomes" id="UP000254282"/>
    </source>
</evidence>
<organism evidence="2 3">
    <name type="scientific">Chryseobacterium indoltheticum</name>
    <dbReference type="NCBI Taxonomy" id="254"/>
    <lineage>
        <taxon>Bacteria</taxon>
        <taxon>Pseudomonadati</taxon>
        <taxon>Bacteroidota</taxon>
        <taxon>Flavobacteriia</taxon>
        <taxon>Flavobacteriales</taxon>
        <taxon>Weeksellaceae</taxon>
        <taxon>Chryseobacterium group</taxon>
        <taxon>Chryseobacterium</taxon>
    </lineage>
</organism>
<feature type="chain" id="PRO_5016979998" evidence="1">
    <location>
        <begin position="19"/>
        <end position="214"/>
    </location>
</feature>